<evidence type="ECO:0000313" key="2">
    <source>
        <dbReference type="EMBL" id="RSL39291.1"/>
    </source>
</evidence>
<organism evidence="2 3">
    <name type="scientific">Fusarium floridanum</name>
    <dbReference type="NCBI Taxonomy" id="1325733"/>
    <lineage>
        <taxon>Eukaryota</taxon>
        <taxon>Fungi</taxon>
        <taxon>Dikarya</taxon>
        <taxon>Ascomycota</taxon>
        <taxon>Pezizomycotina</taxon>
        <taxon>Sordariomycetes</taxon>
        <taxon>Hypocreomycetidae</taxon>
        <taxon>Hypocreales</taxon>
        <taxon>Nectriaceae</taxon>
        <taxon>Fusarium</taxon>
        <taxon>Fusarium solani species complex</taxon>
    </lineage>
</organism>
<feature type="compositionally biased region" description="Basic and acidic residues" evidence="1">
    <location>
        <begin position="154"/>
        <end position="175"/>
    </location>
</feature>
<keyword evidence="3" id="KW-1185">Reference proteome</keyword>
<reference evidence="2 3" key="1">
    <citation type="submission" date="2017-06" db="EMBL/GenBank/DDBJ databases">
        <title>Comparative genomic analysis of Ambrosia Fusariam Clade fungi.</title>
        <authorList>
            <person name="Stajich J.E."/>
            <person name="Carrillo J."/>
            <person name="Kijimoto T."/>
            <person name="Eskalen A."/>
            <person name="O'Donnell K."/>
            <person name="Kasson M."/>
        </authorList>
    </citation>
    <scope>NUCLEOTIDE SEQUENCE [LARGE SCALE GENOMIC DNA]</scope>
    <source>
        <strain evidence="2 3">NRRL62606</strain>
    </source>
</reference>
<protein>
    <submittedName>
        <fullName evidence="2">Uncharacterized protein</fullName>
    </submittedName>
</protein>
<dbReference type="Proteomes" id="UP000287972">
    <property type="component" value="Unassembled WGS sequence"/>
</dbReference>
<feature type="region of interest" description="Disordered" evidence="1">
    <location>
        <begin position="26"/>
        <end position="55"/>
    </location>
</feature>
<evidence type="ECO:0000313" key="3">
    <source>
        <dbReference type="Proteomes" id="UP000287972"/>
    </source>
</evidence>
<comment type="caution">
    <text evidence="2">The sequence shown here is derived from an EMBL/GenBank/DDBJ whole genome shotgun (WGS) entry which is preliminary data.</text>
</comment>
<feature type="non-terminal residue" evidence="2">
    <location>
        <position position="1"/>
    </location>
</feature>
<gene>
    <name evidence="2" type="ORF">CEP51_016823</name>
</gene>
<dbReference type="AlphaFoldDB" id="A0A428NES8"/>
<evidence type="ECO:0000256" key="1">
    <source>
        <dbReference type="SAM" id="MobiDB-lite"/>
    </source>
</evidence>
<proteinExistence type="predicted"/>
<dbReference type="EMBL" id="NKCL01001483">
    <property type="protein sequence ID" value="RSL39291.1"/>
    <property type="molecule type" value="Genomic_DNA"/>
</dbReference>
<name>A0A428NES8_9HYPO</name>
<sequence>ILYTFRPAHIKLDSFVERTLGAFSDEMRNDPATHKTLRQPSTQHQHLTPPISGRKSRQFCSNSVITRDLTSILIMPVSANLKAAQEVLRSRAAATTARNAASTSKKPMSIRAATALYKGSSPAAVHRLIRKIESDDIPAQPGRPRALTDDEDEALPRRLRGQDAKHRLSSHQSRD</sequence>
<accession>A0A428NES8</accession>
<feature type="region of interest" description="Disordered" evidence="1">
    <location>
        <begin position="134"/>
        <end position="175"/>
    </location>
</feature>